<keyword evidence="3" id="KW-1185">Reference proteome</keyword>
<organism evidence="2 3">
    <name type="scientific">Trichoderma semiorbis</name>
    <dbReference type="NCBI Taxonomy" id="1491008"/>
    <lineage>
        <taxon>Eukaryota</taxon>
        <taxon>Fungi</taxon>
        <taxon>Dikarya</taxon>
        <taxon>Ascomycota</taxon>
        <taxon>Pezizomycotina</taxon>
        <taxon>Sordariomycetes</taxon>
        <taxon>Hypocreomycetidae</taxon>
        <taxon>Hypocreales</taxon>
        <taxon>Hypocreaceae</taxon>
        <taxon>Trichoderma</taxon>
    </lineage>
</organism>
<dbReference type="PANTHER" id="PTHR37542">
    <property type="entry name" value="HELO DOMAIN-CONTAINING PROTEIN-RELATED"/>
    <property type="match status" value="1"/>
</dbReference>
<comment type="caution">
    <text evidence="2">The sequence shown here is derived from an EMBL/GenBank/DDBJ whole genome shotgun (WGS) entry which is preliminary data.</text>
</comment>
<evidence type="ECO:0000259" key="1">
    <source>
        <dbReference type="PROSITE" id="PS50011"/>
    </source>
</evidence>
<sequence>MDVFGTVITSGTLILQFLGACANYSDDAKSLKARFDWDLRVLKAIRIYFQQRISQSPNHQLAPEDAALLERTAGYLDHIVNKVQLNLGKIERKGLLSGIINRGLWITRQADLKEMEREVYEWTRRFDIRVLGLPPELRAVLPPAHDLEPPAIVKANNELCKFVKVGLGIKETRAKKLWLEDSDELASEVASWDAISFLPLLYEGRELIFTSRGIPSDVKPGTQLFDNLKSEMGILAAALNCLDPAAHIQLLKVESYFYHASRRQFLFVHFSPHPTTSMTTLEEAIECDRFPTAKSALDKRLEIALKLAEAVLFLHSAGFVHKNITSSSVVIFQRSESLSDDGTDNFCLGDAYLMGYDLIRDIEAKTYQEGTVQATLEEPSCVWNFGIFQHPDRLAGQNSLRYTKTYDIYSLGVLMFEIGLWEPLSDVLQGLDVANPASWTKGFHKSLSALSSRAGERYKNIVVWCLALVGDIIVKEDDFISNVLNPLEDIINSLS</sequence>
<dbReference type="PANTHER" id="PTHR37542:SF3">
    <property type="entry name" value="PRION-INHIBITION AND PROPAGATION HELO DOMAIN-CONTAINING PROTEIN"/>
    <property type="match status" value="1"/>
</dbReference>
<dbReference type="Gene3D" id="1.10.510.10">
    <property type="entry name" value="Transferase(Phosphotransferase) domain 1"/>
    <property type="match status" value="1"/>
</dbReference>
<dbReference type="GO" id="GO:0004672">
    <property type="term" value="F:protein kinase activity"/>
    <property type="evidence" value="ECO:0007669"/>
    <property type="project" value="InterPro"/>
</dbReference>
<dbReference type="InterPro" id="IPR011009">
    <property type="entry name" value="Kinase-like_dom_sf"/>
</dbReference>
<dbReference type="PROSITE" id="PS50011">
    <property type="entry name" value="PROTEIN_KINASE_DOM"/>
    <property type="match status" value="1"/>
</dbReference>
<accession>A0A9P8HEB2</accession>
<gene>
    <name evidence="2" type="ORF">TsFJ059_009525</name>
</gene>
<reference evidence="2 3" key="1">
    <citation type="submission" date="2021-08" db="EMBL/GenBank/DDBJ databases">
        <title>The highly contiguous genome resource for Trichoderma semiorbis FJ059, a fungal antagonistic to plant pathogens.</title>
        <authorList>
            <person name="Liu T."/>
        </authorList>
    </citation>
    <scope>NUCLEOTIDE SEQUENCE [LARGE SCALE GENOMIC DNA]</scope>
    <source>
        <strain evidence="2 3">FJ059</strain>
    </source>
</reference>
<name>A0A9P8HEB2_9HYPO</name>
<evidence type="ECO:0000313" key="2">
    <source>
        <dbReference type="EMBL" id="KAH0526168.1"/>
    </source>
</evidence>
<dbReference type="InterPro" id="IPR000719">
    <property type="entry name" value="Prot_kinase_dom"/>
</dbReference>
<dbReference type="Proteomes" id="UP000826573">
    <property type="component" value="Unassembled WGS sequence"/>
</dbReference>
<protein>
    <recommendedName>
        <fullName evidence="1">Protein kinase domain-containing protein</fullName>
    </recommendedName>
</protein>
<proteinExistence type="predicted"/>
<dbReference type="GO" id="GO:0005524">
    <property type="term" value="F:ATP binding"/>
    <property type="evidence" value="ECO:0007669"/>
    <property type="project" value="InterPro"/>
</dbReference>
<evidence type="ECO:0000313" key="3">
    <source>
        <dbReference type="Proteomes" id="UP000826573"/>
    </source>
</evidence>
<feature type="domain" description="Protein kinase" evidence="1">
    <location>
        <begin position="159"/>
        <end position="495"/>
    </location>
</feature>
<dbReference type="EMBL" id="JAIMJC010000004">
    <property type="protein sequence ID" value="KAH0526168.1"/>
    <property type="molecule type" value="Genomic_DNA"/>
</dbReference>
<dbReference type="AlphaFoldDB" id="A0A9P8HEB2"/>
<dbReference type="SUPFAM" id="SSF56112">
    <property type="entry name" value="Protein kinase-like (PK-like)"/>
    <property type="match status" value="1"/>
</dbReference>